<gene>
    <name evidence="1" type="ORF">glt_00197</name>
</gene>
<dbReference type="Proteomes" id="UP000241071">
    <property type="component" value="Segment"/>
</dbReference>
<evidence type="ECO:0000313" key="1">
    <source>
        <dbReference type="EMBL" id="AGF85006.1"/>
    </source>
</evidence>
<proteinExistence type="predicted"/>
<dbReference type="EMBL" id="KC008572">
    <property type="protein sequence ID" value="AGF85006.1"/>
    <property type="molecule type" value="Genomic_DNA"/>
</dbReference>
<organism evidence="1 2">
    <name type="scientific">Moumouvirus goulette</name>
    <dbReference type="NCBI Taxonomy" id="1247379"/>
    <lineage>
        <taxon>Viruses</taxon>
        <taxon>Varidnaviria</taxon>
        <taxon>Bamfordvirae</taxon>
        <taxon>Nucleocytoviricota</taxon>
        <taxon>Megaviricetes</taxon>
        <taxon>Imitervirales</taxon>
        <taxon>Mimiviridae</taxon>
        <taxon>Megamimivirinae</taxon>
        <taxon>Moumouvirus</taxon>
        <taxon>Moumouvirus goulettemassiliense</taxon>
    </lineage>
</organism>
<keyword evidence="2" id="KW-1185">Reference proteome</keyword>
<accession>M1PM54</accession>
<evidence type="ECO:0000313" key="2">
    <source>
        <dbReference type="Proteomes" id="UP000241071"/>
    </source>
</evidence>
<reference evidence="1 2" key="1">
    <citation type="submission" date="2012-10" db="EMBL/GenBank/DDBJ databases">
        <title>Complete genome sequence of Moumouvirus goulette.</title>
        <authorList>
            <person name="Fournous G."/>
            <person name="Bougalmi M."/>
            <person name="Colson P."/>
        </authorList>
    </citation>
    <scope>NUCLEOTIDE SEQUENCE [LARGE SCALE GENOMIC DNA]</scope>
</reference>
<sequence length="137" mass="16229">MMGFIKDDNNILKLNMGFYVSKPLYREWTFNDEDIYSSQIDFTMDNYLKIKYNNKFLHEHHRPKISINSKDDVSDKLEIYVNDGIFYYIYRSKSKTNTCYSSRGYFSGGKFIEQTSGTSMFDYGIGNTNKKISTRIY</sequence>
<protein>
    <submittedName>
        <fullName evidence="1">Uncharacterized protein</fullName>
    </submittedName>
</protein>
<name>M1PM54_9VIRU</name>